<gene>
    <name evidence="2" type="ORF">QTG54_014183</name>
</gene>
<dbReference type="InterPro" id="IPR007307">
    <property type="entry name" value="Ltv1"/>
</dbReference>
<comment type="similarity">
    <text evidence="1">Belongs to the LTV1 family.</text>
</comment>
<reference evidence="2" key="1">
    <citation type="submission" date="2023-06" db="EMBL/GenBank/DDBJ databases">
        <title>Survivors Of The Sea: Transcriptome response of Skeletonema marinoi to long-term dormancy.</title>
        <authorList>
            <person name="Pinder M.I.M."/>
            <person name="Kourtchenko O."/>
            <person name="Robertson E.K."/>
            <person name="Larsson T."/>
            <person name="Maumus F."/>
            <person name="Osuna-Cruz C.M."/>
            <person name="Vancaester E."/>
            <person name="Stenow R."/>
            <person name="Vandepoele K."/>
            <person name="Ploug H."/>
            <person name="Bruchert V."/>
            <person name="Godhe A."/>
            <person name="Topel M."/>
        </authorList>
    </citation>
    <scope>NUCLEOTIDE SEQUENCE</scope>
    <source>
        <strain evidence="2">R05AC</strain>
    </source>
</reference>
<dbReference type="GO" id="GO:0005829">
    <property type="term" value="C:cytosol"/>
    <property type="evidence" value="ECO:0007669"/>
    <property type="project" value="TreeGrafter"/>
</dbReference>
<dbReference type="GO" id="GO:0042274">
    <property type="term" value="P:ribosomal small subunit biogenesis"/>
    <property type="evidence" value="ECO:0007669"/>
    <property type="project" value="InterPro"/>
</dbReference>
<accession>A0AAD9D609</accession>
<dbReference type="GO" id="GO:0030688">
    <property type="term" value="C:preribosome, small subunit precursor"/>
    <property type="evidence" value="ECO:0007669"/>
    <property type="project" value="TreeGrafter"/>
</dbReference>
<proteinExistence type="inferred from homology"/>
<dbReference type="PANTHER" id="PTHR21531">
    <property type="entry name" value="LOW-TEMPERATURE VIABILITY PROTEIN LTV1-RELATED"/>
    <property type="match status" value="1"/>
</dbReference>
<name>A0AAD9D609_9STRA</name>
<evidence type="ECO:0000313" key="3">
    <source>
        <dbReference type="Proteomes" id="UP001224775"/>
    </source>
</evidence>
<dbReference type="AlphaFoldDB" id="A0AAD9D609"/>
<dbReference type="EMBL" id="JATAAI010000035">
    <property type="protein sequence ID" value="KAK1735117.1"/>
    <property type="molecule type" value="Genomic_DNA"/>
</dbReference>
<dbReference type="Proteomes" id="UP001224775">
    <property type="component" value="Unassembled WGS sequence"/>
</dbReference>
<organism evidence="2 3">
    <name type="scientific">Skeletonema marinoi</name>
    <dbReference type="NCBI Taxonomy" id="267567"/>
    <lineage>
        <taxon>Eukaryota</taxon>
        <taxon>Sar</taxon>
        <taxon>Stramenopiles</taxon>
        <taxon>Ochrophyta</taxon>
        <taxon>Bacillariophyta</taxon>
        <taxon>Coscinodiscophyceae</taxon>
        <taxon>Thalassiosirophycidae</taxon>
        <taxon>Thalassiosirales</taxon>
        <taxon>Skeletonemataceae</taxon>
        <taxon>Skeletonema</taxon>
        <taxon>Skeletonema marinoi-dohrnii complex</taxon>
    </lineage>
</organism>
<evidence type="ECO:0000313" key="2">
    <source>
        <dbReference type="EMBL" id="KAK1735117.1"/>
    </source>
</evidence>
<sequence>MGKKKSFIDKKTANVYHVVRRSQRDVGTEATADTLSDFVLMPSPENAQRELTREQERQHQVVSQEGSNAVLLPNNSKKTTNNFADLKDHIARAGLLDQTATTYSKYTKPIKAGGLFVPSDNEYAAAADDGEFLTDTSKNHLDTALQEAMEIHEVGRMLDSIALTPDCMDEDMAHALFDEFEEGEFEEILDDFCFTANQDVLEEEDGGNTATSGEFNFEQHVQMLMEKARAQENGGGVGGREMEEDFFGGMTPLHEREEDDDDEDHYDYDQYGEEEEEEDSFDGEFNDEAEEDYARPIGGEQQRILCQKFEEALLEYDSDDVGDLDEECEEIVGSRHLEGDAQLEAALNEFLTEKEDDVLIEGTKKDDNKKRTGGSGFSALVDKRMVHASELDKDVDPSKTLLVNIEESKKQMQADLADADAILANPEMDLPPEEILIDGKSYFSQTSRNPWDCESILSTYSNLDNNPVVIGRSKKRKGKKKIGKDLADEESRIPEEEPVQIKLSNKTGLPLGVFDNYNQSQSPEEDHYGYGETDTFLSVNRGEARDKQESNMDKKVRKLTVKEERKICRMQKKMMKEAFKDEFQKRGTAEVVDAVGGASVFRYT</sequence>
<dbReference type="PANTHER" id="PTHR21531:SF0">
    <property type="entry name" value="PROTEIN LTV1 HOMOLOG"/>
    <property type="match status" value="1"/>
</dbReference>
<comment type="caution">
    <text evidence="2">The sequence shown here is derived from an EMBL/GenBank/DDBJ whole genome shotgun (WGS) entry which is preliminary data.</text>
</comment>
<dbReference type="GO" id="GO:0000056">
    <property type="term" value="P:ribosomal small subunit export from nucleus"/>
    <property type="evidence" value="ECO:0007669"/>
    <property type="project" value="TreeGrafter"/>
</dbReference>
<protein>
    <submittedName>
        <fullName evidence="2">Low temperature viability protein Ltv1</fullName>
    </submittedName>
</protein>
<evidence type="ECO:0000256" key="1">
    <source>
        <dbReference type="ARBA" id="ARBA00009078"/>
    </source>
</evidence>
<keyword evidence="3" id="KW-1185">Reference proteome</keyword>
<dbReference type="GO" id="GO:0005634">
    <property type="term" value="C:nucleus"/>
    <property type="evidence" value="ECO:0007669"/>
    <property type="project" value="TreeGrafter"/>
</dbReference>